<organism evidence="2 3">
    <name type="scientific">Nocardia mangyaensis</name>
    <dbReference type="NCBI Taxonomy" id="2213200"/>
    <lineage>
        <taxon>Bacteria</taxon>
        <taxon>Bacillati</taxon>
        <taxon>Actinomycetota</taxon>
        <taxon>Actinomycetes</taxon>
        <taxon>Mycobacteriales</taxon>
        <taxon>Nocardiaceae</taxon>
        <taxon>Nocardia</taxon>
    </lineage>
</organism>
<feature type="region of interest" description="Disordered" evidence="1">
    <location>
        <begin position="160"/>
        <end position="188"/>
    </location>
</feature>
<evidence type="ECO:0000313" key="2">
    <source>
        <dbReference type="EMBL" id="APE34651.1"/>
    </source>
</evidence>
<accession>A0A1J0VRI0</accession>
<dbReference type="SUPFAM" id="SSF53649">
    <property type="entry name" value="Alkaline phosphatase-like"/>
    <property type="match status" value="1"/>
</dbReference>
<dbReference type="KEGG" id="nsl:BOX37_12570"/>
<dbReference type="Proteomes" id="UP000183810">
    <property type="component" value="Chromosome"/>
</dbReference>
<gene>
    <name evidence="2" type="ORF">BOX37_12570</name>
</gene>
<reference evidence="2" key="1">
    <citation type="submission" date="2016-11" db="EMBL/GenBank/DDBJ databases">
        <authorList>
            <person name="Jaros S."/>
            <person name="Januszkiewicz K."/>
            <person name="Wedrychowicz H."/>
        </authorList>
    </citation>
    <scope>NUCLEOTIDE SEQUENCE [LARGE SCALE GENOMIC DNA]</scope>
    <source>
        <strain evidence="2">Y48</strain>
    </source>
</reference>
<dbReference type="EMBL" id="CP018082">
    <property type="protein sequence ID" value="APE34651.1"/>
    <property type="molecule type" value="Genomic_DNA"/>
</dbReference>
<proteinExistence type="predicted"/>
<dbReference type="InterPro" id="IPR017850">
    <property type="entry name" value="Alkaline_phosphatase_core_sf"/>
</dbReference>
<name>A0A1J0VRI0_9NOCA</name>
<protein>
    <submittedName>
        <fullName evidence="2">Uncharacterized protein</fullName>
    </submittedName>
</protein>
<evidence type="ECO:0000256" key="1">
    <source>
        <dbReference type="SAM" id="MobiDB-lite"/>
    </source>
</evidence>
<dbReference type="Gene3D" id="3.40.720.10">
    <property type="entry name" value="Alkaline Phosphatase, subunit A"/>
    <property type="match status" value="2"/>
</dbReference>
<sequence>MFTQVELARPSLSTASIGTWDKIGMIARTGSPQADRVTVAQIDPTGAGVCETTADANATAQVVSAITEGTDLPFTHLDQVDIVGHTLRGIWPQAYRDAIGRVDGLVGQSAYETASFVIARGSGFAAGTENNGYTLADITPTVLDLLDVSAPANLDGASMVTGGSGNPTAPVPNTPPVDSGITGSSSGSAQAAMVANPLCLLGSGSASGSSGR</sequence>
<dbReference type="RefSeq" id="WP_071927831.1">
    <property type="nucleotide sequence ID" value="NZ_CP018082.1"/>
</dbReference>
<evidence type="ECO:0000313" key="3">
    <source>
        <dbReference type="Proteomes" id="UP000183810"/>
    </source>
</evidence>
<keyword evidence="3" id="KW-1185">Reference proteome</keyword>
<dbReference type="AlphaFoldDB" id="A0A1J0VRI0"/>